<accession>A0ABW4L5T7</accession>
<feature type="binding site" evidence="10">
    <location>
        <position position="110"/>
    </location>
    <ligand>
        <name>4-amino-2-methyl-5-(diphosphooxymethyl)pyrimidine</name>
        <dbReference type="ChEBI" id="CHEBI:57841"/>
    </ligand>
</feature>
<dbReference type="PANTHER" id="PTHR20857:SF15">
    <property type="entry name" value="THIAMINE-PHOSPHATE SYNTHASE"/>
    <property type="match status" value="1"/>
</dbReference>
<comment type="function">
    <text evidence="1 10">Condenses 4-methyl-5-(beta-hydroxyethyl)thiazole monophosphate (THZ-P) and 2-methyl-4-amino-5-hydroxymethyl pyrimidine pyrophosphate (HMP-PP) to form thiamine monophosphate (TMP).</text>
</comment>
<dbReference type="PANTHER" id="PTHR20857">
    <property type="entry name" value="THIAMINE-PHOSPHATE PYROPHOSPHORYLASE"/>
    <property type="match status" value="1"/>
</dbReference>
<comment type="cofactor">
    <cofactor evidence="10">
        <name>Mg(2+)</name>
        <dbReference type="ChEBI" id="CHEBI:18420"/>
    </cofactor>
    <text evidence="10">Binds 1 Mg(2+) ion per subunit.</text>
</comment>
<evidence type="ECO:0000256" key="11">
    <source>
        <dbReference type="RuleBase" id="RU003826"/>
    </source>
</evidence>
<dbReference type="CDD" id="cd00564">
    <property type="entry name" value="TMP_TenI"/>
    <property type="match status" value="1"/>
</dbReference>
<keyword evidence="6 10" id="KW-0784">Thiamine biosynthesis</keyword>
<evidence type="ECO:0000313" key="14">
    <source>
        <dbReference type="EMBL" id="MFD1717792.1"/>
    </source>
</evidence>
<evidence type="ECO:0000256" key="7">
    <source>
        <dbReference type="ARBA" id="ARBA00047334"/>
    </source>
</evidence>
<comment type="catalytic activity">
    <reaction evidence="8 10 11">
        <text>2-(2-carboxy-4-methylthiazol-5-yl)ethyl phosphate + 4-amino-2-methyl-5-(diphosphooxymethyl)pyrimidine + 2 H(+) = thiamine phosphate + CO2 + diphosphate</text>
        <dbReference type="Rhea" id="RHEA:47848"/>
        <dbReference type="ChEBI" id="CHEBI:15378"/>
        <dbReference type="ChEBI" id="CHEBI:16526"/>
        <dbReference type="ChEBI" id="CHEBI:33019"/>
        <dbReference type="ChEBI" id="CHEBI:37575"/>
        <dbReference type="ChEBI" id="CHEBI:57841"/>
        <dbReference type="ChEBI" id="CHEBI:62890"/>
        <dbReference type="EC" id="2.5.1.3"/>
    </reaction>
</comment>
<evidence type="ECO:0000256" key="8">
    <source>
        <dbReference type="ARBA" id="ARBA00047851"/>
    </source>
</evidence>
<dbReference type="InterPro" id="IPR013785">
    <property type="entry name" value="Aldolase_TIM"/>
</dbReference>
<feature type="binding site" evidence="10">
    <location>
        <position position="71"/>
    </location>
    <ligand>
        <name>4-amino-2-methyl-5-(diphosphooxymethyl)pyrimidine</name>
        <dbReference type="ChEBI" id="CHEBI:57841"/>
    </ligand>
</feature>
<dbReference type="NCBIfam" id="TIGR00693">
    <property type="entry name" value="thiE"/>
    <property type="match status" value="1"/>
</dbReference>
<name>A0ABW4L5T7_9MICO</name>
<comment type="catalytic activity">
    <reaction evidence="7 10 11">
        <text>4-methyl-5-(2-phosphooxyethyl)-thiazole + 4-amino-2-methyl-5-(diphosphooxymethyl)pyrimidine + H(+) = thiamine phosphate + diphosphate</text>
        <dbReference type="Rhea" id="RHEA:22328"/>
        <dbReference type="ChEBI" id="CHEBI:15378"/>
        <dbReference type="ChEBI" id="CHEBI:33019"/>
        <dbReference type="ChEBI" id="CHEBI:37575"/>
        <dbReference type="ChEBI" id="CHEBI:57841"/>
        <dbReference type="ChEBI" id="CHEBI:58296"/>
        <dbReference type="EC" id="2.5.1.3"/>
    </reaction>
</comment>
<evidence type="ECO:0000256" key="3">
    <source>
        <dbReference type="ARBA" id="ARBA00022679"/>
    </source>
</evidence>
<dbReference type="EMBL" id="JBHUEE010000003">
    <property type="protein sequence ID" value="MFD1717792.1"/>
    <property type="molecule type" value="Genomic_DNA"/>
</dbReference>
<comment type="pathway">
    <text evidence="2 10 12">Cofactor biosynthesis; thiamine diphosphate biosynthesis; thiamine phosphate from 4-amino-2-methyl-5-diphosphomethylpyrimidine and 4-methyl-5-(2-phosphoethyl)-thiazole: step 1/1.</text>
</comment>
<comment type="catalytic activity">
    <reaction evidence="9 10 11">
        <text>2-[(2R,5Z)-2-carboxy-4-methylthiazol-5(2H)-ylidene]ethyl phosphate + 4-amino-2-methyl-5-(diphosphooxymethyl)pyrimidine + 2 H(+) = thiamine phosphate + CO2 + diphosphate</text>
        <dbReference type="Rhea" id="RHEA:47844"/>
        <dbReference type="ChEBI" id="CHEBI:15378"/>
        <dbReference type="ChEBI" id="CHEBI:16526"/>
        <dbReference type="ChEBI" id="CHEBI:33019"/>
        <dbReference type="ChEBI" id="CHEBI:37575"/>
        <dbReference type="ChEBI" id="CHEBI:57841"/>
        <dbReference type="ChEBI" id="CHEBI:62899"/>
        <dbReference type="EC" id="2.5.1.3"/>
    </reaction>
</comment>
<keyword evidence="3 10" id="KW-0808">Transferase</keyword>
<evidence type="ECO:0000313" key="15">
    <source>
        <dbReference type="Proteomes" id="UP001597277"/>
    </source>
</evidence>
<organism evidence="14 15">
    <name type="scientific">Georgenia deserti</name>
    <dbReference type="NCBI Taxonomy" id="2093781"/>
    <lineage>
        <taxon>Bacteria</taxon>
        <taxon>Bacillati</taxon>
        <taxon>Actinomycetota</taxon>
        <taxon>Actinomycetes</taxon>
        <taxon>Micrococcales</taxon>
        <taxon>Bogoriellaceae</taxon>
        <taxon>Georgenia</taxon>
    </lineage>
</organism>
<dbReference type="RefSeq" id="WP_388004784.1">
    <property type="nucleotide sequence ID" value="NZ_JBHUEE010000003.1"/>
</dbReference>
<dbReference type="Pfam" id="PF02581">
    <property type="entry name" value="TMP-TENI"/>
    <property type="match status" value="1"/>
</dbReference>
<feature type="binding site" evidence="10">
    <location>
        <position position="72"/>
    </location>
    <ligand>
        <name>Mg(2+)</name>
        <dbReference type="ChEBI" id="CHEBI:18420"/>
    </ligand>
</feature>
<dbReference type="Proteomes" id="UP001597277">
    <property type="component" value="Unassembled WGS sequence"/>
</dbReference>
<feature type="binding site" evidence="10">
    <location>
        <position position="141"/>
    </location>
    <ligand>
        <name>4-amino-2-methyl-5-(diphosphooxymethyl)pyrimidine</name>
        <dbReference type="ChEBI" id="CHEBI:57841"/>
    </ligand>
</feature>
<evidence type="ECO:0000259" key="13">
    <source>
        <dbReference type="Pfam" id="PF02581"/>
    </source>
</evidence>
<evidence type="ECO:0000256" key="2">
    <source>
        <dbReference type="ARBA" id="ARBA00005165"/>
    </source>
</evidence>
<evidence type="ECO:0000256" key="10">
    <source>
        <dbReference type="HAMAP-Rule" id="MF_00097"/>
    </source>
</evidence>
<gene>
    <name evidence="10 14" type="primary">thiE</name>
    <name evidence="14" type="ORF">ACFSE6_08100</name>
</gene>
<dbReference type="InterPro" id="IPR022998">
    <property type="entry name" value="ThiamineP_synth_TenI"/>
</dbReference>
<evidence type="ECO:0000256" key="6">
    <source>
        <dbReference type="ARBA" id="ARBA00022977"/>
    </source>
</evidence>
<keyword evidence="15" id="KW-1185">Reference proteome</keyword>
<evidence type="ECO:0000256" key="4">
    <source>
        <dbReference type="ARBA" id="ARBA00022723"/>
    </source>
</evidence>
<sequence length="217" mass="22189">MRPAPDYSLYLVTDTGMCGERGVPKTVAAAVRAGVTMVQLRDPDAGDRELVALGRAVRDVLAGTGVPLLVNDRADLVGEIGADGAHIGQGDMSVPRARALLGETRLLGLSVHDVGQVEAAREYGEALDYLGVGPVWATSTKPGHAPPGGPGRLRDVVAASPWPCVAIGGIDAGRIAEVRATGVAGAAVVSAICAADEPAAATRELRDRWDAAREGAS</sequence>
<dbReference type="EC" id="2.5.1.3" evidence="10"/>
<comment type="caution">
    <text evidence="14">The sequence shown here is derived from an EMBL/GenBank/DDBJ whole genome shotgun (WGS) entry which is preliminary data.</text>
</comment>
<protein>
    <recommendedName>
        <fullName evidence="10">Thiamine-phosphate synthase</fullName>
        <shortName evidence="10">TP synthase</shortName>
        <shortName evidence="10">TPS</shortName>
        <ecNumber evidence="10">2.5.1.3</ecNumber>
    </recommendedName>
    <alternativeName>
        <fullName evidence="10">Thiamine-phosphate pyrophosphorylase</fullName>
        <shortName evidence="10">TMP pyrophosphorylase</shortName>
        <shortName evidence="10">TMP-PPase</shortName>
    </alternativeName>
</protein>
<dbReference type="GO" id="GO:0004789">
    <property type="term" value="F:thiamine-phosphate diphosphorylase activity"/>
    <property type="evidence" value="ECO:0007669"/>
    <property type="project" value="UniProtKB-EC"/>
</dbReference>
<keyword evidence="4 10" id="KW-0479">Metal-binding</keyword>
<feature type="binding site" evidence="10">
    <location>
        <begin position="189"/>
        <end position="190"/>
    </location>
    <ligand>
        <name>2-[(2R,5Z)-2-carboxy-4-methylthiazol-5(2H)-ylidene]ethyl phosphate</name>
        <dbReference type="ChEBI" id="CHEBI:62899"/>
    </ligand>
</feature>
<reference evidence="15" key="1">
    <citation type="journal article" date="2019" name="Int. J. Syst. Evol. Microbiol.">
        <title>The Global Catalogue of Microorganisms (GCM) 10K type strain sequencing project: providing services to taxonomists for standard genome sequencing and annotation.</title>
        <authorList>
            <consortium name="The Broad Institute Genomics Platform"/>
            <consortium name="The Broad Institute Genome Sequencing Center for Infectious Disease"/>
            <person name="Wu L."/>
            <person name="Ma J."/>
        </authorList>
    </citation>
    <scope>NUCLEOTIDE SEQUENCE [LARGE SCALE GENOMIC DNA]</scope>
    <source>
        <strain evidence="15">JCM 17130</strain>
    </source>
</reference>
<evidence type="ECO:0000256" key="9">
    <source>
        <dbReference type="ARBA" id="ARBA00047883"/>
    </source>
</evidence>
<dbReference type="InterPro" id="IPR034291">
    <property type="entry name" value="TMP_synthase"/>
</dbReference>
<dbReference type="InterPro" id="IPR036206">
    <property type="entry name" value="ThiamineP_synth_sf"/>
</dbReference>
<evidence type="ECO:0000256" key="1">
    <source>
        <dbReference type="ARBA" id="ARBA00003814"/>
    </source>
</evidence>
<feature type="binding site" evidence="10">
    <location>
        <position position="91"/>
    </location>
    <ligand>
        <name>Mg(2+)</name>
        <dbReference type="ChEBI" id="CHEBI:18420"/>
    </ligand>
</feature>
<feature type="binding site" evidence="10">
    <location>
        <begin position="138"/>
        <end position="140"/>
    </location>
    <ligand>
        <name>2-[(2R,5Z)-2-carboxy-4-methylthiazol-5(2H)-ylidene]ethyl phosphate</name>
        <dbReference type="ChEBI" id="CHEBI:62899"/>
    </ligand>
</feature>
<feature type="domain" description="Thiamine phosphate synthase/TenI" evidence="13">
    <location>
        <begin position="9"/>
        <end position="192"/>
    </location>
</feature>
<comment type="caution">
    <text evidence="10">Lacks conserved residue(s) required for the propagation of feature annotation.</text>
</comment>
<proteinExistence type="inferred from homology"/>
<keyword evidence="5 10" id="KW-0460">Magnesium</keyword>
<comment type="similarity">
    <text evidence="10 11">Belongs to the thiamine-phosphate synthase family.</text>
</comment>
<dbReference type="Gene3D" id="3.20.20.70">
    <property type="entry name" value="Aldolase class I"/>
    <property type="match status" value="1"/>
</dbReference>
<feature type="binding site" evidence="10">
    <location>
        <position position="169"/>
    </location>
    <ligand>
        <name>2-[(2R,5Z)-2-carboxy-4-methylthiazol-5(2H)-ylidene]ethyl phosphate</name>
        <dbReference type="ChEBI" id="CHEBI:62899"/>
    </ligand>
</feature>
<evidence type="ECO:0000256" key="12">
    <source>
        <dbReference type="RuleBase" id="RU004253"/>
    </source>
</evidence>
<dbReference type="HAMAP" id="MF_00097">
    <property type="entry name" value="TMP_synthase"/>
    <property type="match status" value="1"/>
</dbReference>
<evidence type="ECO:0000256" key="5">
    <source>
        <dbReference type="ARBA" id="ARBA00022842"/>
    </source>
</evidence>
<dbReference type="SUPFAM" id="SSF51391">
    <property type="entry name" value="Thiamin phosphate synthase"/>
    <property type="match status" value="1"/>
</dbReference>